<reference evidence="1" key="1">
    <citation type="journal article" date="2020" name="Fungal Divers.">
        <title>Resolving the Mortierellaceae phylogeny through synthesis of multi-gene phylogenetics and phylogenomics.</title>
        <authorList>
            <person name="Vandepol N."/>
            <person name="Liber J."/>
            <person name="Desiro A."/>
            <person name="Na H."/>
            <person name="Kennedy M."/>
            <person name="Barry K."/>
            <person name="Grigoriev I.V."/>
            <person name="Miller A.N."/>
            <person name="O'Donnell K."/>
            <person name="Stajich J.E."/>
            <person name="Bonito G."/>
        </authorList>
    </citation>
    <scope>NUCLEOTIDE SEQUENCE</scope>
    <source>
        <strain evidence="1">NRRL 28262</strain>
    </source>
</reference>
<dbReference type="AlphaFoldDB" id="A0AAD4DFQ3"/>
<proteinExistence type="predicted"/>
<evidence type="ECO:0000313" key="2">
    <source>
        <dbReference type="Proteomes" id="UP001194580"/>
    </source>
</evidence>
<protein>
    <submittedName>
        <fullName evidence="1">Uncharacterized protein</fullName>
    </submittedName>
</protein>
<gene>
    <name evidence="1" type="ORF">BGZ95_007166</name>
</gene>
<accession>A0AAD4DFQ3</accession>
<organism evidence="1 2">
    <name type="scientific">Linnemannia exigua</name>
    <dbReference type="NCBI Taxonomy" id="604196"/>
    <lineage>
        <taxon>Eukaryota</taxon>
        <taxon>Fungi</taxon>
        <taxon>Fungi incertae sedis</taxon>
        <taxon>Mucoromycota</taxon>
        <taxon>Mortierellomycotina</taxon>
        <taxon>Mortierellomycetes</taxon>
        <taxon>Mortierellales</taxon>
        <taxon>Mortierellaceae</taxon>
        <taxon>Linnemannia</taxon>
    </lineage>
</organism>
<name>A0AAD4DFQ3_9FUNG</name>
<sequence length="431" mass="49858">MPESGGAISSPRLSKLILVRCSHIVRPGQDTSSFHSYERHLEYVPSVIRLISTLCPDLMTFHFSVSRRFYPELSRHEVVTVATSFQHTEELNLLDKDFGPFLLKDLSTAVINHITTLNLLPSYSTTILKSDIPLRKILCTFKHLVHLRAPRAAYFVDEMDLHDVQEQLRDHWNPKPRRSSHRMDRLNPRIPSDDPVAARQYVWACRGLRTLHMGVTCRDSDAELEELSLIIFGFLSRMCPRLRDLQLRMWNTTLTLSGGLSLLTRLQDLERVVIAMDYYPMMKEGNLFWLSSTPPSILDRLGYPLLRRKALQKHRKRFRLLPPAKVTTAESKLVERGQELGIDLSKIGYPEDLMEWMKEYYKPSSSSSSSFSSSTLPLPKLRTFWIEYPGSRRDGIVEKLHEFVTKIRPEVDIRLCKIPQDVYFTSTVKCL</sequence>
<dbReference type="Proteomes" id="UP001194580">
    <property type="component" value="Unassembled WGS sequence"/>
</dbReference>
<dbReference type="EMBL" id="JAAAIL010000345">
    <property type="protein sequence ID" value="KAG0276702.1"/>
    <property type="molecule type" value="Genomic_DNA"/>
</dbReference>
<keyword evidence="2" id="KW-1185">Reference proteome</keyword>
<evidence type="ECO:0000313" key="1">
    <source>
        <dbReference type="EMBL" id="KAG0276702.1"/>
    </source>
</evidence>
<comment type="caution">
    <text evidence="1">The sequence shown here is derived from an EMBL/GenBank/DDBJ whole genome shotgun (WGS) entry which is preliminary data.</text>
</comment>